<evidence type="ECO:0000256" key="3">
    <source>
        <dbReference type="ARBA" id="ARBA00022679"/>
    </source>
</evidence>
<dbReference type="InterPro" id="IPR020633">
    <property type="entry name" value="Thymidine_kinase_CS"/>
</dbReference>
<dbReference type="PROSITE" id="PS00603">
    <property type="entry name" value="TK_CELLULAR_TYPE"/>
    <property type="match status" value="1"/>
</dbReference>
<dbReference type="GO" id="GO:0046104">
    <property type="term" value="P:thymidine metabolic process"/>
    <property type="evidence" value="ECO:0007669"/>
    <property type="project" value="TreeGrafter"/>
</dbReference>
<protein>
    <recommendedName>
        <fullName evidence="9">Thymidine kinase</fullName>
        <ecNumber evidence="9">2.7.1.21</ecNumber>
    </recommendedName>
</protein>
<dbReference type="EnsemblMetazoa" id="CLYHEMT015942.1">
    <property type="protein sequence ID" value="CLYHEMP015942.1"/>
    <property type="gene ID" value="CLYHEMG015942"/>
</dbReference>
<dbReference type="Gene3D" id="3.30.60.20">
    <property type="match status" value="1"/>
</dbReference>
<dbReference type="FunFam" id="3.40.50.300:FF:000761">
    <property type="entry name" value="Thymidine kinase"/>
    <property type="match status" value="1"/>
</dbReference>
<accession>A0A7M5X142</accession>
<evidence type="ECO:0000256" key="4">
    <source>
        <dbReference type="ARBA" id="ARBA00022741"/>
    </source>
</evidence>
<evidence type="ECO:0000256" key="7">
    <source>
        <dbReference type="ARBA" id="ARBA00046642"/>
    </source>
</evidence>
<evidence type="ECO:0000256" key="9">
    <source>
        <dbReference type="RuleBase" id="RU000544"/>
    </source>
</evidence>
<dbReference type="OrthoDB" id="439028at2759"/>
<dbReference type="Proteomes" id="UP000594262">
    <property type="component" value="Unplaced"/>
</dbReference>
<comment type="subunit">
    <text evidence="7">Homotetramer. Tetramerization from dimerization is induced by ATP and increases catalytic efficiency due to a high affinity for thymidine. Tetramerization is inhibited by phosphorylation at Ser-13. Interacts (via the KEN box) with FZR1.</text>
</comment>
<keyword evidence="2 9" id="KW-0237">DNA synthesis</keyword>
<dbReference type="InterPro" id="IPR027417">
    <property type="entry name" value="P-loop_NTPase"/>
</dbReference>
<evidence type="ECO:0000256" key="6">
    <source>
        <dbReference type="ARBA" id="ARBA00022840"/>
    </source>
</evidence>
<dbReference type="AlphaFoldDB" id="A0A7M5X142"/>
<dbReference type="Pfam" id="PF00265">
    <property type="entry name" value="TK"/>
    <property type="match status" value="1"/>
</dbReference>
<keyword evidence="6 9" id="KW-0067">ATP-binding</keyword>
<organism evidence="11 12">
    <name type="scientific">Clytia hemisphaerica</name>
    <dbReference type="NCBI Taxonomy" id="252671"/>
    <lineage>
        <taxon>Eukaryota</taxon>
        <taxon>Metazoa</taxon>
        <taxon>Cnidaria</taxon>
        <taxon>Hydrozoa</taxon>
        <taxon>Hydroidolina</taxon>
        <taxon>Leptothecata</taxon>
        <taxon>Obeliida</taxon>
        <taxon>Clytiidae</taxon>
        <taxon>Clytia</taxon>
    </lineage>
</organism>
<dbReference type="PANTHER" id="PTHR11441">
    <property type="entry name" value="THYMIDINE KINASE"/>
    <property type="match status" value="1"/>
</dbReference>
<dbReference type="EnsemblMetazoa" id="CLYHEMT000490.1">
    <property type="protein sequence ID" value="CLYHEMP000490.1"/>
    <property type="gene ID" value="CLYHEMG000490"/>
</dbReference>
<keyword evidence="5 9" id="KW-0418">Kinase</keyword>
<dbReference type="GO" id="GO:0071897">
    <property type="term" value="P:DNA biosynthetic process"/>
    <property type="evidence" value="ECO:0007669"/>
    <property type="project" value="UniProtKB-KW"/>
</dbReference>
<dbReference type="SUPFAM" id="SSF52540">
    <property type="entry name" value="P-loop containing nucleoside triphosphate hydrolases"/>
    <property type="match status" value="1"/>
</dbReference>
<dbReference type="RefSeq" id="XP_066920692.1">
    <property type="nucleotide sequence ID" value="XM_067064591.1"/>
</dbReference>
<comment type="similarity">
    <text evidence="1 10">Belongs to the thymidine kinase family.</text>
</comment>
<dbReference type="Gene3D" id="3.40.50.300">
    <property type="entry name" value="P-loop containing nucleotide triphosphate hydrolases"/>
    <property type="match status" value="1"/>
</dbReference>
<proteinExistence type="inferred from homology"/>
<comment type="catalytic activity">
    <reaction evidence="8">
        <text>thymidine + ATP = dTMP + ADP + H(+)</text>
        <dbReference type="Rhea" id="RHEA:19129"/>
        <dbReference type="ChEBI" id="CHEBI:15378"/>
        <dbReference type="ChEBI" id="CHEBI:17748"/>
        <dbReference type="ChEBI" id="CHEBI:30616"/>
        <dbReference type="ChEBI" id="CHEBI:63528"/>
        <dbReference type="ChEBI" id="CHEBI:456216"/>
        <dbReference type="EC" id="2.7.1.21"/>
    </reaction>
    <physiologicalReaction direction="left-to-right" evidence="8">
        <dbReference type="Rhea" id="RHEA:19130"/>
    </physiologicalReaction>
</comment>
<evidence type="ECO:0000313" key="12">
    <source>
        <dbReference type="Proteomes" id="UP000594262"/>
    </source>
</evidence>
<evidence type="ECO:0000256" key="2">
    <source>
        <dbReference type="ARBA" id="ARBA00022634"/>
    </source>
</evidence>
<dbReference type="PANTHER" id="PTHR11441:SF0">
    <property type="entry name" value="THYMIDINE KINASE, CYTOSOLIC"/>
    <property type="match status" value="1"/>
</dbReference>
<dbReference type="RefSeq" id="XP_066917314.1">
    <property type="nucleotide sequence ID" value="XM_067061213.1"/>
</dbReference>
<dbReference type="GO" id="GO:0004797">
    <property type="term" value="F:thymidine kinase activity"/>
    <property type="evidence" value="ECO:0007669"/>
    <property type="project" value="UniProtKB-EC"/>
</dbReference>
<keyword evidence="4 9" id="KW-0547">Nucleotide-binding</keyword>
<keyword evidence="3 9" id="KW-0808">Transferase</keyword>
<dbReference type="InterPro" id="IPR001267">
    <property type="entry name" value="Thymidine_kinase"/>
</dbReference>
<dbReference type="GeneID" id="136804608"/>
<dbReference type="SUPFAM" id="SSF57716">
    <property type="entry name" value="Glucocorticoid receptor-like (DNA-binding domain)"/>
    <property type="match status" value="1"/>
</dbReference>
<keyword evidence="12" id="KW-1185">Reference proteome</keyword>
<evidence type="ECO:0000313" key="11">
    <source>
        <dbReference type="EnsemblMetazoa" id="CLYHEMP015942.1"/>
    </source>
</evidence>
<name>A0A7M5X142_9CNID</name>
<sequence length="236" mass="26548">MNITPASLNGFRSAAPHQNKGQLQVIFGPMFSGKTTELLRRIKRYEVAAYSCLVIKYEHDKRYSDDGVATHDRQTFKAISCSRLQDVVNIAVKYEVIGVDEGQFFPDVVEFCEKMAKLKKTVIVAALDGDFQRKAFGNILQLVPLAESVVKLSAVCMNCYGEGSFTKRLISDTTIEVIGGADKYMAACRDCHSQNLDIDTLERQKEKVRQRRKPLLSMENISTGVLFHHRTENASF</sequence>
<evidence type="ECO:0000256" key="8">
    <source>
        <dbReference type="ARBA" id="ARBA00048113"/>
    </source>
</evidence>
<evidence type="ECO:0000256" key="5">
    <source>
        <dbReference type="ARBA" id="ARBA00022777"/>
    </source>
</evidence>
<evidence type="ECO:0000256" key="10">
    <source>
        <dbReference type="RuleBase" id="RU004165"/>
    </source>
</evidence>
<dbReference type="GO" id="GO:0005524">
    <property type="term" value="F:ATP binding"/>
    <property type="evidence" value="ECO:0007669"/>
    <property type="project" value="UniProtKB-KW"/>
</dbReference>
<dbReference type="EC" id="2.7.1.21" evidence="9"/>
<reference evidence="11" key="1">
    <citation type="submission" date="2021-01" db="UniProtKB">
        <authorList>
            <consortium name="EnsemblMetazoa"/>
        </authorList>
    </citation>
    <scope>IDENTIFICATION</scope>
</reference>
<evidence type="ECO:0000256" key="1">
    <source>
        <dbReference type="ARBA" id="ARBA00007587"/>
    </source>
</evidence>
<dbReference type="GeneID" id="136807961"/>